<evidence type="ECO:0000259" key="2">
    <source>
        <dbReference type="Pfam" id="PF07727"/>
    </source>
</evidence>
<dbReference type="AlphaFoldDB" id="A0A6L2J4Q0"/>
<dbReference type="Pfam" id="PF07727">
    <property type="entry name" value="RVT_2"/>
    <property type="match status" value="1"/>
</dbReference>
<organism evidence="3">
    <name type="scientific">Tanacetum cinerariifolium</name>
    <name type="common">Dalmatian daisy</name>
    <name type="synonym">Chrysanthemum cinerariifolium</name>
    <dbReference type="NCBI Taxonomy" id="118510"/>
    <lineage>
        <taxon>Eukaryota</taxon>
        <taxon>Viridiplantae</taxon>
        <taxon>Streptophyta</taxon>
        <taxon>Embryophyta</taxon>
        <taxon>Tracheophyta</taxon>
        <taxon>Spermatophyta</taxon>
        <taxon>Magnoliopsida</taxon>
        <taxon>eudicotyledons</taxon>
        <taxon>Gunneridae</taxon>
        <taxon>Pentapetalae</taxon>
        <taxon>asterids</taxon>
        <taxon>campanulids</taxon>
        <taxon>Asterales</taxon>
        <taxon>Asteraceae</taxon>
        <taxon>Asteroideae</taxon>
        <taxon>Anthemideae</taxon>
        <taxon>Anthemidinae</taxon>
        <taxon>Tanacetum</taxon>
    </lineage>
</organism>
<accession>A0A6L2J4Q0</accession>
<reference evidence="3" key="1">
    <citation type="journal article" date="2019" name="Sci. Rep.">
        <title>Draft genome of Tanacetum cinerariifolium, the natural source of mosquito coil.</title>
        <authorList>
            <person name="Yamashiro T."/>
            <person name="Shiraishi A."/>
            <person name="Satake H."/>
            <person name="Nakayama K."/>
        </authorList>
    </citation>
    <scope>NUCLEOTIDE SEQUENCE</scope>
</reference>
<protein>
    <submittedName>
        <fullName evidence="3">Copia protein</fullName>
    </submittedName>
</protein>
<sequence length="367" mass="42406">MTIIGTKWVFRNKLDKNGVVSRNKAMLVAQGYNQQEGIDYDETYASVARVESIGILLAYACALDFKLFQMDVKSAFLNCFINEEVYVAQPLGFIDFEKPDHVYKLKKGLYGLKQALKAWMLLDILVLEETKRSCYIHYRSRISHVSYIDMWLLDYLSLSAPSKGRYKTTPPSLHDIKCLIQIPRQNQATQTKNKKTIIMDENEILTRESQPHIKPWVEIIRKNAICLGGHKDHVSACLCHMLYCIESLTPYNLAFFILKQMEKTRNKPKELLPYGMLLTRLFKHVISISPELEFDHYLSHDQAMHPLAPHYERKTRSDHGKKRPRELNNSFYSSSITQNHPSLSLPLDAIGDENDDESFYSYSSSPS</sequence>
<dbReference type="InterPro" id="IPR013103">
    <property type="entry name" value="RVT_2"/>
</dbReference>
<proteinExistence type="predicted"/>
<feature type="region of interest" description="Disordered" evidence="1">
    <location>
        <begin position="309"/>
        <end position="367"/>
    </location>
</feature>
<gene>
    <name evidence="3" type="ORF">Tci_002903</name>
</gene>
<dbReference type="EMBL" id="BKCJ010000202">
    <property type="protein sequence ID" value="GEU30925.1"/>
    <property type="molecule type" value="Genomic_DNA"/>
</dbReference>
<feature type="compositionally biased region" description="Polar residues" evidence="1">
    <location>
        <begin position="327"/>
        <end position="342"/>
    </location>
</feature>
<evidence type="ECO:0000313" key="3">
    <source>
        <dbReference type="EMBL" id="GEU30925.1"/>
    </source>
</evidence>
<feature type="domain" description="Reverse transcriptase Ty1/copia-type" evidence="2">
    <location>
        <begin position="4"/>
        <end position="121"/>
    </location>
</feature>
<comment type="caution">
    <text evidence="3">The sequence shown here is derived from an EMBL/GenBank/DDBJ whole genome shotgun (WGS) entry which is preliminary data.</text>
</comment>
<name>A0A6L2J4Q0_TANCI</name>
<evidence type="ECO:0000256" key="1">
    <source>
        <dbReference type="SAM" id="MobiDB-lite"/>
    </source>
</evidence>